<dbReference type="Proteomes" id="UP000239480">
    <property type="component" value="Unassembled WGS sequence"/>
</dbReference>
<dbReference type="OrthoDB" id="9771198at2"/>
<reference evidence="8 9" key="1">
    <citation type="submission" date="2018-03" db="EMBL/GenBank/DDBJ databases">
        <title>Genomic Encyclopedia of Archaeal and Bacterial Type Strains, Phase II (KMG-II): from individual species to whole genera.</title>
        <authorList>
            <person name="Goeker M."/>
        </authorList>
    </citation>
    <scope>NUCLEOTIDE SEQUENCE [LARGE SCALE GENOMIC DNA]</scope>
    <source>
        <strain evidence="8 9">DSM 29328</strain>
    </source>
</reference>
<organism evidence="8 9">
    <name type="scientific">Aliiruegeria haliotis</name>
    <dbReference type="NCBI Taxonomy" id="1280846"/>
    <lineage>
        <taxon>Bacteria</taxon>
        <taxon>Pseudomonadati</taxon>
        <taxon>Pseudomonadota</taxon>
        <taxon>Alphaproteobacteria</taxon>
        <taxon>Rhodobacterales</taxon>
        <taxon>Roseobacteraceae</taxon>
        <taxon>Aliiruegeria</taxon>
    </lineage>
</organism>
<keyword evidence="3 5" id="KW-1133">Transmembrane helix</keyword>
<evidence type="ECO:0000256" key="5">
    <source>
        <dbReference type="SAM" id="Phobius"/>
    </source>
</evidence>
<feature type="transmembrane region" description="Helical" evidence="5">
    <location>
        <begin position="266"/>
        <end position="286"/>
    </location>
</feature>
<dbReference type="InterPro" id="IPR011547">
    <property type="entry name" value="SLC26A/SulP_dom"/>
</dbReference>
<evidence type="ECO:0000313" key="8">
    <source>
        <dbReference type="EMBL" id="PRY22950.1"/>
    </source>
</evidence>
<keyword evidence="2 5" id="KW-0812">Transmembrane</keyword>
<dbReference type="SUPFAM" id="SSF52091">
    <property type="entry name" value="SpoIIaa-like"/>
    <property type="match status" value="1"/>
</dbReference>
<dbReference type="Pfam" id="PF00027">
    <property type="entry name" value="cNMP_binding"/>
    <property type="match status" value="1"/>
</dbReference>
<evidence type="ECO:0000259" key="7">
    <source>
        <dbReference type="PROSITE" id="PS50801"/>
    </source>
</evidence>
<comment type="caution">
    <text evidence="8">The sequence shown here is derived from an EMBL/GenBank/DDBJ whole genome shotgun (WGS) entry which is preliminary data.</text>
</comment>
<dbReference type="EMBL" id="PVTD01000005">
    <property type="protein sequence ID" value="PRY22950.1"/>
    <property type="molecule type" value="Genomic_DNA"/>
</dbReference>
<dbReference type="InterPro" id="IPR002645">
    <property type="entry name" value="STAS_dom"/>
</dbReference>
<feature type="domain" description="Cyclic nucleotide-binding" evidence="6">
    <location>
        <begin position="608"/>
        <end position="687"/>
    </location>
</feature>
<dbReference type="InterPro" id="IPR018490">
    <property type="entry name" value="cNMP-bd_dom_sf"/>
</dbReference>
<dbReference type="Pfam" id="PF00916">
    <property type="entry name" value="Sulfate_transp"/>
    <property type="match status" value="1"/>
</dbReference>
<dbReference type="SMART" id="SM00100">
    <property type="entry name" value="cNMP"/>
    <property type="match status" value="1"/>
</dbReference>
<feature type="transmembrane region" description="Helical" evidence="5">
    <location>
        <begin position="105"/>
        <end position="130"/>
    </location>
</feature>
<keyword evidence="9" id="KW-1185">Reference proteome</keyword>
<feature type="transmembrane region" description="Helical" evidence="5">
    <location>
        <begin position="398"/>
        <end position="430"/>
    </location>
</feature>
<dbReference type="InterPro" id="IPR052706">
    <property type="entry name" value="Membrane-Transporter-like"/>
</dbReference>
<dbReference type="PANTHER" id="PTHR43310">
    <property type="entry name" value="SULFATE TRANSPORTER YBAR-RELATED"/>
    <property type="match status" value="1"/>
</dbReference>
<feature type="transmembrane region" description="Helical" evidence="5">
    <location>
        <begin position="307"/>
        <end position="326"/>
    </location>
</feature>
<feature type="transmembrane region" description="Helical" evidence="5">
    <location>
        <begin position="142"/>
        <end position="163"/>
    </location>
</feature>
<accession>A0A2T0RPB8</accession>
<protein>
    <submittedName>
        <fullName evidence="8">SulP family sulfate permease</fullName>
    </submittedName>
</protein>
<dbReference type="AlphaFoldDB" id="A0A2T0RPB8"/>
<evidence type="ECO:0000256" key="2">
    <source>
        <dbReference type="ARBA" id="ARBA00022692"/>
    </source>
</evidence>
<evidence type="ECO:0000313" key="9">
    <source>
        <dbReference type="Proteomes" id="UP000239480"/>
    </source>
</evidence>
<dbReference type="RefSeq" id="WP_106205272.1">
    <property type="nucleotide sequence ID" value="NZ_PVTD01000005.1"/>
</dbReference>
<comment type="subcellular location">
    <subcellularLocation>
        <location evidence="1">Membrane</location>
        <topology evidence="1">Multi-pass membrane protein</topology>
    </subcellularLocation>
</comment>
<dbReference type="Gene3D" id="3.30.750.24">
    <property type="entry name" value="STAS domain"/>
    <property type="match status" value="1"/>
</dbReference>
<name>A0A2T0RPB8_9RHOB</name>
<evidence type="ECO:0000259" key="6">
    <source>
        <dbReference type="PROSITE" id="PS50042"/>
    </source>
</evidence>
<dbReference type="SUPFAM" id="SSF51206">
    <property type="entry name" value="cAMP-binding domain-like"/>
    <property type="match status" value="1"/>
</dbReference>
<feature type="transmembrane region" description="Helical" evidence="5">
    <location>
        <begin position="369"/>
        <end position="386"/>
    </location>
</feature>
<keyword evidence="4 5" id="KW-0472">Membrane</keyword>
<dbReference type="GO" id="GO:0016020">
    <property type="term" value="C:membrane"/>
    <property type="evidence" value="ECO:0007669"/>
    <property type="project" value="UniProtKB-SubCell"/>
</dbReference>
<evidence type="ECO:0000256" key="1">
    <source>
        <dbReference type="ARBA" id="ARBA00004141"/>
    </source>
</evidence>
<sequence length="736" mass="78171">MAQTADNAHSRVGPIGLVLSGTLVGLTSVVFAISFAAIIYNDRLAPFLERGIAHTLLGASIMAAIGAFLFSYRGTIGQPQDITAILLAGAAATIAAGPVSADPEVLYTTVFMMVAIAAVAAGAVCVILGTIKVSFLARFTPYPVLGAFLASTGYFLTMGAIGLVLGRNVTIWDMGFILAPQNLAAWAPWVILGGAMDVAIRKVPGNHTLPVCILGAAAAFFVYIYAAGIGLEGAEARGWLLGPFPEAGFLGEIGRVSPSLTDWPAIATQVPVLLAVIGMTLLGGMLNLTGLELTIGEDLEIDRDLRTIGVTNIATGGVGGLVGYPLLGETIFAWRIGLKGTAAGVSAALTCLVTFLFGADVLALMPKGLLAAVVAFLGLDLLRTWLWHERQKLPWQDFLVILLTLAVAATIGFLEALAFGLCASVVVFIVSYARLNIVRSVSDLRERRSTVERSAPQATCLSGAGDRVLVVELAGHLFFGSGAGLRKAIWQRINTPVALDMLILDFNHVSGIDSSTILNLNRMRSDCDARGIELALSGCSAFVADRIARFNIHHSERRLVHYPTLNDALEVAEERILAQTPPAADVDGLPFLDELARRHPALDLASMFKTLDCSDGDIVLRQNDCTNGIFVLLQGQVRATISMSGPNDLEVARFLPGSLIGEIASYGEVERTATVSSIGSSRLMRIDLAHIDEADALSPGFAADFHRLVARRLARRLRRTTLEVKQTLDRQSPVGQ</sequence>
<dbReference type="Pfam" id="PF01740">
    <property type="entry name" value="STAS"/>
    <property type="match status" value="1"/>
</dbReference>
<dbReference type="CDD" id="cd00038">
    <property type="entry name" value="CAP_ED"/>
    <property type="match status" value="1"/>
</dbReference>
<feature type="transmembrane region" description="Helical" evidence="5">
    <location>
        <begin position="332"/>
        <end position="357"/>
    </location>
</feature>
<evidence type="ECO:0000256" key="4">
    <source>
        <dbReference type="ARBA" id="ARBA00023136"/>
    </source>
</evidence>
<dbReference type="PROSITE" id="PS50042">
    <property type="entry name" value="CNMP_BINDING_3"/>
    <property type="match status" value="1"/>
</dbReference>
<evidence type="ECO:0000256" key="3">
    <source>
        <dbReference type="ARBA" id="ARBA00022989"/>
    </source>
</evidence>
<dbReference type="InterPro" id="IPR000595">
    <property type="entry name" value="cNMP-bd_dom"/>
</dbReference>
<dbReference type="CDD" id="cd07042">
    <property type="entry name" value="STAS_SulP_like_sulfate_transporter"/>
    <property type="match status" value="1"/>
</dbReference>
<dbReference type="InterPro" id="IPR036513">
    <property type="entry name" value="STAS_dom_sf"/>
</dbReference>
<feature type="transmembrane region" description="Helical" evidence="5">
    <location>
        <begin position="82"/>
        <end position="99"/>
    </location>
</feature>
<gene>
    <name evidence="8" type="ORF">CLV78_1052</name>
</gene>
<dbReference type="InterPro" id="IPR014710">
    <property type="entry name" value="RmlC-like_jellyroll"/>
</dbReference>
<dbReference type="PANTHER" id="PTHR43310:SF2">
    <property type="entry name" value="SLC26A_SULP TRANSPORTER DOMAIN-CONTAINING PROTEIN"/>
    <property type="match status" value="1"/>
</dbReference>
<feature type="transmembrane region" description="Helical" evidence="5">
    <location>
        <begin position="52"/>
        <end position="70"/>
    </location>
</feature>
<proteinExistence type="predicted"/>
<feature type="domain" description="STAS" evidence="7">
    <location>
        <begin position="468"/>
        <end position="572"/>
    </location>
</feature>
<dbReference type="Gene3D" id="2.60.120.10">
    <property type="entry name" value="Jelly Rolls"/>
    <property type="match status" value="1"/>
</dbReference>
<feature type="transmembrane region" description="Helical" evidence="5">
    <location>
        <begin position="183"/>
        <end position="200"/>
    </location>
</feature>
<feature type="transmembrane region" description="Helical" evidence="5">
    <location>
        <begin position="12"/>
        <end position="40"/>
    </location>
</feature>
<feature type="transmembrane region" description="Helical" evidence="5">
    <location>
        <begin position="212"/>
        <end position="231"/>
    </location>
</feature>
<dbReference type="PROSITE" id="PS50801">
    <property type="entry name" value="STAS"/>
    <property type="match status" value="1"/>
</dbReference>